<comment type="caution">
    <text evidence="2">The sequence shown here is derived from an EMBL/GenBank/DDBJ whole genome shotgun (WGS) entry which is preliminary data.</text>
</comment>
<sequence>MHALKLPTFVELQSGVSISKSPLRASGNSALACSTGSEFYARRNFRLQLEKSSFIRTYAKFRAPISVSRLREPESPVTRALAKDDSSKRLDFRNSLATSDDQELGSSENDEKYAVGQHVKSKLCAIGLSMLFLYAPELVYTNIAEASQLERLGQIRQAGQIFERAVEGLSKIRFDGEAGVQVLDKALTVVTGSTIVDPEVLDQKVEAFIRGETDIPEELRKTVTETLQGSWSNLIDVVTNFNPGAWSESAGASIQTFLEAGLERFAAFEISALVTLGERWLILTPLVVLPMAWQMKRNKDKSDERAREDQIKSDEISAEAQVRGERVKRELERIELRMLLLDAVNSLGEMALQPPRIRGESGLIRRRIQEILERLQALNPVNDTLLLIPEVASSISASSDPNEPMAYIAPTPTIDGDWRLIYVSETGDNGGDQELPQLPGIALDNIRQRVWQSSSMRSAVVNDLTSPLSARNTAEVRFGPFGVLEIAVQGVWENLADGQMALVSFDTFSARPLEVFGNKILNDLPQFDIAIPRSLQQRAEWGAKFRAPKHVIYIGRITIPPAGSWSYGLQYSQVDPFCTLKQNVTLPMIQLKDKNSYPFNWPSLISPSFLVLRAIPIPAHYDGFGIPPRSIPEPVLLEAFIDPICIDCKIAWPTVTKVLSIYGSSLSFIVHPFPVPFHHNAFFAARALHIASSLNSSSTFPLLELIFKKQDSFLNDATNDETPASVVSRFVDLAAEVGLPADEFAAGFTDSNTDQATRISFKYGCARYVTSTPSFLLNGIYVSADETWSVEDWAKLLDPLTSSLSVHTLDSRVTTI</sequence>
<evidence type="ECO:0000259" key="1">
    <source>
        <dbReference type="Pfam" id="PF13462"/>
    </source>
</evidence>
<dbReference type="Pfam" id="PF13462">
    <property type="entry name" value="Thioredoxin_4"/>
    <property type="match status" value="1"/>
</dbReference>
<dbReference type="CDD" id="cd02972">
    <property type="entry name" value="DsbA_family"/>
    <property type="match status" value="1"/>
</dbReference>
<dbReference type="AlphaFoldDB" id="A0A176WPY7"/>
<dbReference type="InterPro" id="IPR012336">
    <property type="entry name" value="Thioredoxin-like_fold"/>
</dbReference>
<dbReference type="EMBL" id="LVLJ01000253">
    <property type="protein sequence ID" value="OAE35167.1"/>
    <property type="molecule type" value="Genomic_DNA"/>
</dbReference>
<protein>
    <recommendedName>
        <fullName evidence="1">Thioredoxin-like fold domain-containing protein</fullName>
    </recommendedName>
</protein>
<dbReference type="Proteomes" id="UP000077202">
    <property type="component" value="Unassembled WGS sequence"/>
</dbReference>
<feature type="domain" description="Thioredoxin-like fold" evidence="1">
    <location>
        <begin position="634"/>
        <end position="798"/>
    </location>
</feature>
<reference evidence="2" key="1">
    <citation type="submission" date="2016-03" db="EMBL/GenBank/DDBJ databases">
        <title>Mechanisms controlling the formation of the plant cell surface in tip-growing cells are functionally conserved among land plants.</title>
        <authorList>
            <person name="Honkanen S."/>
            <person name="Jones V.A."/>
            <person name="Morieri G."/>
            <person name="Champion C."/>
            <person name="Hetherington A.J."/>
            <person name="Kelly S."/>
            <person name="Saint-Marcoux D."/>
            <person name="Proust H."/>
            <person name="Prescott H."/>
            <person name="Dolan L."/>
        </authorList>
    </citation>
    <scope>NUCLEOTIDE SEQUENCE [LARGE SCALE GENOMIC DNA]</scope>
    <source>
        <tissue evidence="2">Whole gametophyte</tissue>
    </source>
</reference>
<dbReference type="SUPFAM" id="SSF52833">
    <property type="entry name" value="Thioredoxin-like"/>
    <property type="match status" value="1"/>
</dbReference>
<name>A0A176WPY7_MARPO</name>
<evidence type="ECO:0000313" key="2">
    <source>
        <dbReference type="EMBL" id="OAE35167.1"/>
    </source>
</evidence>
<evidence type="ECO:0000313" key="3">
    <source>
        <dbReference type="Proteomes" id="UP000077202"/>
    </source>
</evidence>
<dbReference type="PANTHER" id="PTHR33875">
    <property type="entry name" value="OS09G0542200 PROTEIN"/>
    <property type="match status" value="1"/>
</dbReference>
<dbReference type="PANTHER" id="PTHR33875:SF2">
    <property type="entry name" value="ACR183CP"/>
    <property type="match status" value="1"/>
</dbReference>
<organism evidence="2 3">
    <name type="scientific">Marchantia polymorpha subsp. ruderalis</name>
    <dbReference type="NCBI Taxonomy" id="1480154"/>
    <lineage>
        <taxon>Eukaryota</taxon>
        <taxon>Viridiplantae</taxon>
        <taxon>Streptophyta</taxon>
        <taxon>Embryophyta</taxon>
        <taxon>Marchantiophyta</taxon>
        <taxon>Marchantiopsida</taxon>
        <taxon>Marchantiidae</taxon>
        <taxon>Marchantiales</taxon>
        <taxon>Marchantiaceae</taxon>
        <taxon>Marchantia</taxon>
    </lineage>
</organism>
<keyword evidence="3" id="KW-1185">Reference proteome</keyword>
<dbReference type="InterPro" id="IPR036249">
    <property type="entry name" value="Thioredoxin-like_sf"/>
</dbReference>
<gene>
    <name evidence="2" type="ORF">AXG93_4461s1480</name>
</gene>
<dbReference type="Gene3D" id="3.40.30.10">
    <property type="entry name" value="Glutaredoxin"/>
    <property type="match status" value="1"/>
</dbReference>
<proteinExistence type="predicted"/>
<accession>A0A176WPY7</accession>